<evidence type="ECO:0000256" key="1">
    <source>
        <dbReference type="SAM" id="Phobius"/>
    </source>
</evidence>
<sequence length="866" mass="97911">MLSKFPAKTSNIRACPKYSAIPCHKQKFYFKIVSCEKNASSNSPNSSSSSSPADNKFGFKLVGQTLGDKNWKFNDIDAHAMQESVNQWLSKTQSFFNEVTSPIVKSVHDRRSRSNLQNDSGDMEDILITEQTVDSRTPGGDLSEAAIVSIEQFSRMNGLTGQKMQKIFKALVPESVYNDPRNLVEYCCFRFLSRNNAEVHPSLKEPAFQRLIFITMLAWENPYRKRKHNEAKLLERNTLQGKLVGEEAFVRIAPAVSGVADCPTAHNLFRALAGDDKGISFSIWSTYVNELLKVHEGRKSYQSQEFPQLSKEKVLCLGSSRKQPVIKWEKNMAWPGKLTLTDRALYFEAVGLVGEKDAVRLDLTRYGSSVEKTKVGPLGSNLFDSAIAVTSGPESESLVLEFVDLGGEMRRDVWYAFINEVISLYKFIREYGPKDGDQSVFDIYGAQRGKDRAVTHAVNAIARLQALQFMRRTLEEPTKLVQFSYLQNAPYGDVVLQTLAVNFWGGPIIKKLTDSDDETDSNVRSTGEIPESSNHVFDIDGSVYLRKWMRSASWGSNASLAFWRNTSVRQGVVLSKNLVVADMTLVEKAAMTCRDKYKVAEKTQATIDAAMIEGIPSNIDLFKELVLPLTLTARNFERLRRWDDPLVTASFLALVYTLIFRNLLSYTFPVTLMILSAGMLVLKGLKEQGRLGRFFGKVTIYDQPPSNTIQKILALKEAMREVEKFLQNVNVVLLKIRSILFAGHPQVTTEIALVLLLGSTVLLVVPFKYILAFVIFDLFTRELEFRRQMVIAFMSFLKERWDAVPAAPVIVLPFEDKESATEQKRQVEKIFTYDVSGFHELPRHGLCRILDAKVSEKWIEWFLLCS</sequence>
<dbReference type="Pfam" id="PF04842">
    <property type="entry name" value="DUF639"/>
    <property type="match status" value="1"/>
</dbReference>
<proteinExistence type="predicted"/>
<dbReference type="AlphaFoldDB" id="A0AAW2NZM4"/>
<gene>
    <name evidence="2" type="ORF">Sangu_1054100</name>
</gene>
<keyword evidence="1" id="KW-0472">Membrane</keyword>
<accession>A0AAW2NZM4</accession>
<dbReference type="PANTHER" id="PTHR31860:SF3">
    <property type="entry name" value="PROTEIN, PUTATIVE (DUF639)-RELATED"/>
    <property type="match status" value="1"/>
</dbReference>
<dbReference type="PANTHER" id="PTHR31860">
    <property type="entry name" value="HEAT-INDUCIBLE TRANSCRIPTION REPRESSOR (DUF639)-RELATED"/>
    <property type="match status" value="1"/>
</dbReference>
<comment type="caution">
    <text evidence="2">The sequence shown here is derived from an EMBL/GenBank/DDBJ whole genome shotgun (WGS) entry which is preliminary data.</text>
</comment>
<reference evidence="2" key="2">
    <citation type="journal article" date="2024" name="Plant">
        <title>Genomic evolution and insights into agronomic trait innovations of Sesamum species.</title>
        <authorList>
            <person name="Miao H."/>
            <person name="Wang L."/>
            <person name="Qu L."/>
            <person name="Liu H."/>
            <person name="Sun Y."/>
            <person name="Le M."/>
            <person name="Wang Q."/>
            <person name="Wei S."/>
            <person name="Zheng Y."/>
            <person name="Lin W."/>
            <person name="Duan Y."/>
            <person name="Cao H."/>
            <person name="Xiong S."/>
            <person name="Wang X."/>
            <person name="Wei L."/>
            <person name="Li C."/>
            <person name="Ma Q."/>
            <person name="Ju M."/>
            <person name="Zhao R."/>
            <person name="Li G."/>
            <person name="Mu C."/>
            <person name="Tian Q."/>
            <person name="Mei H."/>
            <person name="Zhang T."/>
            <person name="Gao T."/>
            <person name="Zhang H."/>
        </authorList>
    </citation>
    <scope>NUCLEOTIDE SEQUENCE</scope>
    <source>
        <strain evidence="2">G01</strain>
    </source>
</reference>
<evidence type="ECO:0000313" key="2">
    <source>
        <dbReference type="EMBL" id="KAL0348263.1"/>
    </source>
</evidence>
<feature type="transmembrane region" description="Helical" evidence="1">
    <location>
        <begin position="666"/>
        <end position="685"/>
    </location>
</feature>
<feature type="transmembrane region" description="Helical" evidence="1">
    <location>
        <begin position="751"/>
        <end position="779"/>
    </location>
</feature>
<name>A0AAW2NZM4_9LAMI</name>
<protein>
    <submittedName>
        <fullName evidence="2">Uncharacterized protein</fullName>
    </submittedName>
</protein>
<keyword evidence="1" id="KW-0812">Transmembrane</keyword>
<dbReference type="InterPro" id="IPR006927">
    <property type="entry name" value="DUF639"/>
</dbReference>
<reference evidence="2" key="1">
    <citation type="submission" date="2020-06" db="EMBL/GenBank/DDBJ databases">
        <authorList>
            <person name="Li T."/>
            <person name="Hu X."/>
            <person name="Zhang T."/>
            <person name="Song X."/>
            <person name="Zhang H."/>
            <person name="Dai N."/>
            <person name="Sheng W."/>
            <person name="Hou X."/>
            <person name="Wei L."/>
        </authorList>
    </citation>
    <scope>NUCLEOTIDE SEQUENCE</scope>
    <source>
        <strain evidence="2">G01</strain>
        <tissue evidence="2">Leaf</tissue>
    </source>
</reference>
<keyword evidence="1" id="KW-1133">Transmembrane helix</keyword>
<organism evidence="2">
    <name type="scientific">Sesamum angustifolium</name>
    <dbReference type="NCBI Taxonomy" id="2727405"/>
    <lineage>
        <taxon>Eukaryota</taxon>
        <taxon>Viridiplantae</taxon>
        <taxon>Streptophyta</taxon>
        <taxon>Embryophyta</taxon>
        <taxon>Tracheophyta</taxon>
        <taxon>Spermatophyta</taxon>
        <taxon>Magnoliopsida</taxon>
        <taxon>eudicotyledons</taxon>
        <taxon>Gunneridae</taxon>
        <taxon>Pentapetalae</taxon>
        <taxon>asterids</taxon>
        <taxon>lamiids</taxon>
        <taxon>Lamiales</taxon>
        <taxon>Pedaliaceae</taxon>
        <taxon>Sesamum</taxon>
    </lineage>
</organism>
<dbReference type="EMBL" id="JACGWK010000006">
    <property type="protein sequence ID" value="KAL0348263.1"/>
    <property type="molecule type" value="Genomic_DNA"/>
</dbReference>